<sequence length="312" mass="34334">MELKWLEDFLSLAETGSFSRSAEQRHVTQPALSRRIRALEAWLGVPVLDRSTYPSRLTAAGEAFKGPAADIVNRLHAARSLARGQQPVAGDALVFAVPHTLAFAFFPAWLGRLKAEFGEVPTRLMAGNVHDVVMSLAEGGCDLLLCYHHPSHPVWLDPARFEGLCLGTERVRAFVPRGRAGDPRWQLPGSAQAPIPFLRYGPNTYLRRMVDTILDRAAEPAHLALQYESDMAESLKAMLLAGHGLAFLPASAVARELERGEVAVAGGAPWSLEMEVRLYRDRANTRPELARLWQHLLDRAKRSMPAEGAPAV</sequence>
<accession>A0ABR9B6J8</accession>
<dbReference type="Gene3D" id="1.10.10.10">
    <property type="entry name" value="Winged helix-like DNA-binding domain superfamily/Winged helix DNA-binding domain"/>
    <property type="match status" value="1"/>
</dbReference>
<keyword evidence="2" id="KW-0805">Transcription regulation</keyword>
<dbReference type="PANTHER" id="PTHR30126">
    <property type="entry name" value="HTH-TYPE TRANSCRIPTIONAL REGULATOR"/>
    <property type="match status" value="1"/>
</dbReference>
<dbReference type="PROSITE" id="PS50931">
    <property type="entry name" value="HTH_LYSR"/>
    <property type="match status" value="1"/>
</dbReference>
<evidence type="ECO:0000313" key="6">
    <source>
        <dbReference type="EMBL" id="MBD8501623.1"/>
    </source>
</evidence>
<dbReference type="InterPro" id="IPR036388">
    <property type="entry name" value="WH-like_DNA-bd_sf"/>
</dbReference>
<keyword evidence="4" id="KW-0804">Transcription</keyword>
<dbReference type="Proteomes" id="UP000603602">
    <property type="component" value="Unassembled WGS sequence"/>
</dbReference>
<dbReference type="InterPro" id="IPR000847">
    <property type="entry name" value="LysR_HTH_N"/>
</dbReference>
<gene>
    <name evidence="6" type="ORF">IFO67_01875</name>
</gene>
<comment type="caution">
    <text evidence="6">The sequence shown here is derived from an EMBL/GenBank/DDBJ whole genome shotgun (WGS) entry which is preliminary data.</text>
</comment>
<evidence type="ECO:0000256" key="4">
    <source>
        <dbReference type="ARBA" id="ARBA00023163"/>
    </source>
</evidence>
<dbReference type="InterPro" id="IPR036390">
    <property type="entry name" value="WH_DNA-bd_sf"/>
</dbReference>
<dbReference type="Pfam" id="PF03466">
    <property type="entry name" value="LysR_substrate"/>
    <property type="match status" value="1"/>
</dbReference>
<dbReference type="Gene3D" id="3.40.190.10">
    <property type="entry name" value="Periplasmic binding protein-like II"/>
    <property type="match status" value="2"/>
</dbReference>
<evidence type="ECO:0000256" key="1">
    <source>
        <dbReference type="ARBA" id="ARBA00009437"/>
    </source>
</evidence>
<evidence type="ECO:0000256" key="3">
    <source>
        <dbReference type="ARBA" id="ARBA00023125"/>
    </source>
</evidence>
<feature type="domain" description="HTH lysR-type" evidence="5">
    <location>
        <begin position="1"/>
        <end position="58"/>
    </location>
</feature>
<dbReference type="PANTHER" id="PTHR30126:SF2">
    <property type="entry name" value="HTH-TYPE TRANSCRIPTIONAL REGULATOR YJIE"/>
    <property type="match status" value="1"/>
</dbReference>
<dbReference type="CDD" id="cd05466">
    <property type="entry name" value="PBP2_LTTR_substrate"/>
    <property type="match status" value="1"/>
</dbReference>
<dbReference type="Pfam" id="PF00126">
    <property type="entry name" value="HTH_1"/>
    <property type="match status" value="1"/>
</dbReference>
<dbReference type="InterPro" id="IPR005119">
    <property type="entry name" value="LysR_subst-bd"/>
</dbReference>
<keyword evidence="3" id="KW-0238">DNA-binding</keyword>
<comment type="similarity">
    <text evidence="1">Belongs to the LysR transcriptional regulatory family.</text>
</comment>
<dbReference type="RefSeq" id="WP_187716465.1">
    <property type="nucleotide sequence ID" value="NZ_JACTAH010000001.1"/>
</dbReference>
<evidence type="ECO:0000259" key="5">
    <source>
        <dbReference type="PROSITE" id="PS50931"/>
    </source>
</evidence>
<organism evidence="6 7">
    <name type="scientific">Thauera sedimentorum</name>
    <dbReference type="NCBI Taxonomy" id="2767595"/>
    <lineage>
        <taxon>Bacteria</taxon>
        <taxon>Pseudomonadati</taxon>
        <taxon>Pseudomonadota</taxon>
        <taxon>Betaproteobacteria</taxon>
        <taxon>Rhodocyclales</taxon>
        <taxon>Zoogloeaceae</taxon>
        <taxon>Thauera</taxon>
    </lineage>
</organism>
<reference evidence="7" key="1">
    <citation type="submission" date="2023-07" db="EMBL/GenBank/DDBJ databases">
        <title>Thauera sp. CAU 1555 isolated from sand of Yaerae Beach.</title>
        <authorList>
            <person name="Kim W."/>
        </authorList>
    </citation>
    <scope>NUCLEOTIDE SEQUENCE [LARGE SCALE GENOMIC DNA]</scope>
    <source>
        <strain evidence="7">CAU 1555</strain>
    </source>
</reference>
<evidence type="ECO:0000256" key="2">
    <source>
        <dbReference type="ARBA" id="ARBA00023015"/>
    </source>
</evidence>
<evidence type="ECO:0000313" key="7">
    <source>
        <dbReference type="Proteomes" id="UP000603602"/>
    </source>
</evidence>
<name>A0ABR9B6J8_9RHOO</name>
<dbReference type="SUPFAM" id="SSF53850">
    <property type="entry name" value="Periplasmic binding protein-like II"/>
    <property type="match status" value="1"/>
</dbReference>
<dbReference type="PRINTS" id="PR00039">
    <property type="entry name" value="HTHLYSR"/>
</dbReference>
<dbReference type="SUPFAM" id="SSF46785">
    <property type="entry name" value="Winged helix' DNA-binding domain"/>
    <property type="match status" value="1"/>
</dbReference>
<keyword evidence="7" id="KW-1185">Reference proteome</keyword>
<protein>
    <submittedName>
        <fullName evidence="6">LysR family transcriptional regulator</fullName>
    </submittedName>
</protein>
<proteinExistence type="inferred from homology"/>
<dbReference type="EMBL" id="JACYTO010000001">
    <property type="protein sequence ID" value="MBD8501623.1"/>
    <property type="molecule type" value="Genomic_DNA"/>
</dbReference>